<keyword evidence="3" id="KW-1185">Reference proteome</keyword>
<name>A0A2A9DXQ2_9MICO</name>
<reference evidence="2 3" key="1">
    <citation type="submission" date="2017-10" db="EMBL/GenBank/DDBJ databases">
        <title>Sequencing the genomes of 1000 actinobacteria strains.</title>
        <authorList>
            <person name="Klenk H.-P."/>
        </authorList>
    </citation>
    <scope>NUCLEOTIDE SEQUENCE [LARGE SCALE GENOMIC DNA]</scope>
    <source>
        <strain evidence="2 3">DSM 21798</strain>
    </source>
</reference>
<dbReference type="AlphaFoldDB" id="A0A2A9DXQ2"/>
<evidence type="ECO:0000313" key="2">
    <source>
        <dbReference type="EMBL" id="PFG30710.1"/>
    </source>
</evidence>
<dbReference type="RefSeq" id="WP_098407134.1">
    <property type="nucleotide sequence ID" value="NZ_PDJE01000001.1"/>
</dbReference>
<organism evidence="2 3">
    <name type="scientific">Paramicrobacterium agarici</name>
    <dbReference type="NCBI Taxonomy" id="630514"/>
    <lineage>
        <taxon>Bacteria</taxon>
        <taxon>Bacillati</taxon>
        <taxon>Actinomycetota</taxon>
        <taxon>Actinomycetes</taxon>
        <taxon>Micrococcales</taxon>
        <taxon>Microbacteriaceae</taxon>
        <taxon>Paramicrobacterium</taxon>
    </lineage>
</organism>
<evidence type="ECO:0000259" key="1">
    <source>
        <dbReference type="Pfam" id="PF18478"/>
    </source>
</evidence>
<accession>A0A2A9DXQ2</accession>
<feature type="domain" description="VapC45 PIN like" evidence="1">
    <location>
        <begin position="3"/>
        <end position="86"/>
    </location>
</feature>
<protein>
    <recommendedName>
        <fullName evidence="1">VapC45 PIN like domain-containing protein</fullName>
    </recommendedName>
</protein>
<comment type="caution">
    <text evidence="2">The sequence shown here is derived from an EMBL/GenBank/DDBJ whole genome shotgun (WGS) entry which is preliminary data.</text>
</comment>
<evidence type="ECO:0000313" key="3">
    <source>
        <dbReference type="Proteomes" id="UP000221369"/>
    </source>
</evidence>
<proteinExistence type="predicted"/>
<dbReference type="InterPro" id="IPR041375">
    <property type="entry name" value="VapC45_PIN-like"/>
</dbReference>
<gene>
    <name evidence="2" type="ORF">ATJ78_1646</name>
</gene>
<dbReference type="Pfam" id="PF18478">
    <property type="entry name" value="PIN_10"/>
    <property type="match status" value="1"/>
</dbReference>
<dbReference type="EMBL" id="PDJE01000001">
    <property type="protein sequence ID" value="PFG30710.1"/>
    <property type="molecule type" value="Genomic_DNA"/>
</dbReference>
<sequence>MAPEFFLDRSLGRKKLATALRNAGWRVATLSEVYGVQHGQLVADTTWISEQADAGRVLLTSDARILSDPGERQAIVSASALMFTFPSARMRSEDHFARLSTHRARLADIAIRDDVPAAYVLYERTISRVLP</sequence>
<dbReference type="Proteomes" id="UP000221369">
    <property type="component" value="Unassembled WGS sequence"/>
</dbReference>